<comment type="caution">
    <text evidence="1">The sequence shown here is derived from an EMBL/GenBank/DDBJ whole genome shotgun (WGS) entry which is preliminary data.</text>
</comment>
<evidence type="ECO:0000313" key="2">
    <source>
        <dbReference type="Proteomes" id="UP001642360"/>
    </source>
</evidence>
<keyword evidence="2" id="KW-1185">Reference proteome</keyword>
<protein>
    <submittedName>
        <fullName evidence="1">Uncharacterized protein</fullName>
    </submittedName>
</protein>
<gene>
    <name evidence="1" type="ORF">ILEXP_LOCUS49465</name>
</gene>
<dbReference type="AlphaFoldDB" id="A0ABC8UCS7"/>
<reference evidence="1 2" key="1">
    <citation type="submission" date="2024-02" db="EMBL/GenBank/DDBJ databases">
        <authorList>
            <person name="Vignale AGUSTIN F."/>
            <person name="Sosa J E."/>
            <person name="Modenutti C."/>
        </authorList>
    </citation>
    <scope>NUCLEOTIDE SEQUENCE [LARGE SCALE GENOMIC DNA]</scope>
</reference>
<organism evidence="1 2">
    <name type="scientific">Ilex paraguariensis</name>
    <name type="common">yerba mate</name>
    <dbReference type="NCBI Taxonomy" id="185542"/>
    <lineage>
        <taxon>Eukaryota</taxon>
        <taxon>Viridiplantae</taxon>
        <taxon>Streptophyta</taxon>
        <taxon>Embryophyta</taxon>
        <taxon>Tracheophyta</taxon>
        <taxon>Spermatophyta</taxon>
        <taxon>Magnoliopsida</taxon>
        <taxon>eudicotyledons</taxon>
        <taxon>Gunneridae</taxon>
        <taxon>Pentapetalae</taxon>
        <taxon>asterids</taxon>
        <taxon>campanulids</taxon>
        <taxon>Aquifoliales</taxon>
        <taxon>Aquifoliaceae</taxon>
        <taxon>Ilex</taxon>
    </lineage>
</organism>
<dbReference type="EMBL" id="CAUOFW020007529">
    <property type="protein sequence ID" value="CAK9179528.1"/>
    <property type="molecule type" value="Genomic_DNA"/>
</dbReference>
<sequence>MATITRNMDHGIIDRKIQSSQEALAPTFEWPPSRGTWIMESSTEKFNPVKKPLHQHSKG</sequence>
<feature type="non-terminal residue" evidence="1">
    <location>
        <position position="59"/>
    </location>
</feature>
<evidence type="ECO:0000313" key="1">
    <source>
        <dbReference type="EMBL" id="CAK9179528.1"/>
    </source>
</evidence>
<name>A0ABC8UCS7_9AQUA</name>
<dbReference type="Proteomes" id="UP001642360">
    <property type="component" value="Unassembled WGS sequence"/>
</dbReference>
<proteinExistence type="predicted"/>
<accession>A0ABC8UCS7</accession>